<dbReference type="STRING" id="559304.G8YCW0"/>
<sequence>MLHYLQIGELAVLVIALIYRYQRNKSKSNAVQLKASETLVWDKEKPRKLRPFVGKRTFNPSMAIKNISSTPEEWFLIEDTYQKVTGLKKELVEVNEDHTVLAYDNKATHNAVHEFYSTVVHHLCSKYPQYFSRSGDKIKNLINGETLFKDCTAIDSINLLKNLASNIEEDFFILLKDHPHDEKEEYIFRAGVSGFPSGFDPAKNYNKPISSIHGPVPQYEDRLKLSMSRFFNRLTDKDLWVRHNWTIQIGDEFFVLDSNHAYEGEKVEKLEFEDIDFSKTFLRAERQVLTRLPQSRANVMTVRTYLTPIQNVKDEGLAGDLMYAIQNLPSDLAAYKRREAWGDAVIKFLSL</sequence>
<protein>
    <submittedName>
        <fullName evidence="1">Piso0_002537 protein</fullName>
    </submittedName>
</protein>
<dbReference type="OrthoDB" id="5043642at2759"/>
<name>G8YCW0_PICSO</name>
<dbReference type="Pfam" id="PF11927">
    <property type="entry name" value="HODM_asu-like"/>
    <property type="match status" value="1"/>
</dbReference>
<dbReference type="Proteomes" id="UP000005222">
    <property type="component" value="Chromosome J"/>
</dbReference>
<dbReference type="AlphaFoldDB" id="G8YCW0"/>
<dbReference type="InterPro" id="IPR021848">
    <property type="entry name" value="HODM_asu-like"/>
</dbReference>
<evidence type="ECO:0000313" key="2">
    <source>
        <dbReference type="Proteomes" id="UP000005222"/>
    </source>
</evidence>
<dbReference type="HOGENOM" id="CLU_025462_2_0_1"/>
<dbReference type="EMBL" id="FO082050">
    <property type="protein sequence ID" value="CCE82791.1"/>
    <property type="molecule type" value="Genomic_DNA"/>
</dbReference>
<dbReference type="OMA" id="NWTIQTH"/>
<keyword evidence="2" id="KW-1185">Reference proteome</keyword>
<proteinExistence type="predicted"/>
<reference evidence="1 2" key="1">
    <citation type="journal article" date="2012" name="G3 (Bethesda)">
        <title>Pichia sorbitophila, an interspecies yeast hybrid reveals early steps of genome resolution following polyploidization.</title>
        <authorList>
            <person name="Leh Louis V."/>
            <person name="Despons L."/>
            <person name="Friedrich A."/>
            <person name="Martin T."/>
            <person name="Durrens P."/>
            <person name="Casaregola S."/>
            <person name="Neuveglise C."/>
            <person name="Fairhead C."/>
            <person name="Marck C."/>
            <person name="Cruz J.A."/>
            <person name="Straub M.L."/>
            <person name="Kugler V."/>
            <person name="Sacerdot C."/>
            <person name="Uzunov Z."/>
            <person name="Thierry A."/>
            <person name="Weiss S."/>
            <person name="Bleykasten C."/>
            <person name="De Montigny J."/>
            <person name="Jacques N."/>
            <person name="Jung P."/>
            <person name="Lemaire M."/>
            <person name="Mallet S."/>
            <person name="Morel G."/>
            <person name="Richard G.F."/>
            <person name="Sarkar A."/>
            <person name="Savel G."/>
            <person name="Schacherer J."/>
            <person name="Seret M.L."/>
            <person name="Talla E."/>
            <person name="Samson G."/>
            <person name="Jubin C."/>
            <person name="Poulain J."/>
            <person name="Vacherie B."/>
            <person name="Barbe V."/>
            <person name="Pelletier E."/>
            <person name="Sherman D.J."/>
            <person name="Westhof E."/>
            <person name="Weissenbach J."/>
            <person name="Baret P.V."/>
            <person name="Wincker P."/>
            <person name="Gaillardin C."/>
            <person name="Dujon B."/>
            <person name="Souciet J.L."/>
        </authorList>
    </citation>
    <scope>NUCLEOTIDE SEQUENCE [LARGE SCALE GENOMIC DNA]</scope>
    <source>
        <strain evidence="2">ATCC MYA-4447 / BCRC 22081 / CBS 7064 / NBRC 10061 / NRRL Y-12695</strain>
    </source>
</reference>
<evidence type="ECO:0000313" key="1">
    <source>
        <dbReference type="EMBL" id="CCE82791.1"/>
    </source>
</evidence>
<dbReference type="eggNOG" id="ENOG502RZ1N">
    <property type="taxonomic scope" value="Eukaryota"/>
</dbReference>
<organism evidence="1 2">
    <name type="scientific">Pichia sorbitophila (strain ATCC MYA-4447 / BCRC 22081 / CBS 7064 / NBRC 10061 / NRRL Y-12695)</name>
    <name type="common">Hybrid yeast</name>
    <dbReference type="NCBI Taxonomy" id="559304"/>
    <lineage>
        <taxon>Eukaryota</taxon>
        <taxon>Fungi</taxon>
        <taxon>Dikarya</taxon>
        <taxon>Ascomycota</taxon>
        <taxon>Saccharomycotina</taxon>
        <taxon>Pichiomycetes</taxon>
        <taxon>Debaryomycetaceae</taxon>
        <taxon>Millerozyma</taxon>
    </lineage>
</organism>
<accession>G8YCW0</accession>
<gene>
    <name evidence="1" type="primary">Piso0_002537</name>
    <name evidence="1" type="ORF">GNLVRS01_PISO0J14155g</name>
</gene>
<dbReference type="InParanoid" id="G8YCW0"/>